<proteinExistence type="predicted"/>
<protein>
    <submittedName>
        <fullName evidence="1">RNA polymerase Rbp10</fullName>
    </submittedName>
</protein>
<dbReference type="HOGENOM" id="CLU_2245093_0_0_9"/>
<organism evidence="1 2">
    <name type="scientific">Cellulosilyticum lentocellum (strain ATCC 49066 / DSM 5427 / NCIMB 11756 / RHM5)</name>
    <name type="common">Clostridium lentocellum</name>
    <dbReference type="NCBI Taxonomy" id="642492"/>
    <lineage>
        <taxon>Bacteria</taxon>
        <taxon>Bacillati</taxon>
        <taxon>Bacillota</taxon>
        <taxon>Clostridia</taxon>
        <taxon>Lachnospirales</taxon>
        <taxon>Cellulosilyticaceae</taxon>
        <taxon>Cellulosilyticum</taxon>
    </lineage>
</organism>
<dbReference type="AlphaFoldDB" id="F2JPH4"/>
<dbReference type="RefSeq" id="WP_013655823.1">
    <property type="nucleotide sequence ID" value="NC_015275.1"/>
</dbReference>
<name>F2JPH4_CELLD</name>
<dbReference type="KEGG" id="cle:Clole_0789"/>
<reference evidence="1 2" key="1">
    <citation type="journal article" date="2011" name="J. Bacteriol.">
        <title>Complete genome sequence of the cellulose-degrading bacterium Cellulosilyticum lentocellum.</title>
        <authorList>
            <consortium name="US DOE Joint Genome Institute"/>
            <person name="Miller D.A."/>
            <person name="Suen G."/>
            <person name="Bruce D."/>
            <person name="Copeland A."/>
            <person name="Cheng J.F."/>
            <person name="Detter C."/>
            <person name="Goodwin L.A."/>
            <person name="Han C.S."/>
            <person name="Hauser L.J."/>
            <person name="Land M.L."/>
            <person name="Lapidus A."/>
            <person name="Lucas S."/>
            <person name="Meincke L."/>
            <person name="Pitluck S."/>
            <person name="Tapia R."/>
            <person name="Teshima H."/>
            <person name="Woyke T."/>
            <person name="Fox B.G."/>
            <person name="Angert E.R."/>
            <person name="Currie C.R."/>
        </authorList>
    </citation>
    <scope>NUCLEOTIDE SEQUENCE [LARGE SCALE GENOMIC DNA]</scope>
    <source>
        <strain evidence="2">ATCC 49066 / DSM 5427 / NCIMB 11756 / RHM5</strain>
    </source>
</reference>
<evidence type="ECO:0000313" key="2">
    <source>
        <dbReference type="Proteomes" id="UP000008467"/>
    </source>
</evidence>
<gene>
    <name evidence="1" type="ordered locus">Clole_0789</name>
</gene>
<accession>F2JPH4</accession>
<sequence>MIKEKRIPCFANVCEKCGEVVVLPKQDKVPSYCHICGHKALYKEGWITKPFLKAEAVTVNSVADIEKVLYKQVELLAENSKECEPEVLVMITECINEVFKTILG</sequence>
<dbReference type="Proteomes" id="UP000008467">
    <property type="component" value="Chromosome"/>
</dbReference>
<dbReference type="EMBL" id="CP002582">
    <property type="protein sequence ID" value="ADZ82522.1"/>
    <property type="molecule type" value="Genomic_DNA"/>
</dbReference>
<evidence type="ECO:0000313" key="1">
    <source>
        <dbReference type="EMBL" id="ADZ82522.1"/>
    </source>
</evidence>
<keyword evidence="2" id="KW-1185">Reference proteome</keyword>